<evidence type="ECO:0000256" key="1">
    <source>
        <dbReference type="ARBA" id="ARBA00022741"/>
    </source>
</evidence>
<gene>
    <name evidence="6" type="ORF">SCHPADRAFT_890740</name>
</gene>
<organism evidence="6 7">
    <name type="scientific">Schizopora paradoxa</name>
    <dbReference type="NCBI Taxonomy" id="27342"/>
    <lineage>
        <taxon>Eukaryota</taxon>
        <taxon>Fungi</taxon>
        <taxon>Dikarya</taxon>
        <taxon>Basidiomycota</taxon>
        <taxon>Agaricomycotina</taxon>
        <taxon>Agaricomycetes</taxon>
        <taxon>Hymenochaetales</taxon>
        <taxon>Schizoporaceae</taxon>
        <taxon>Schizopora</taxon>
    </lineage>
</organism>
<keyword evidence="7" id="KW-1185">Reference proteome</keyword>
<dbReference type="Gene3D" id="3.40.50.300">
    <property type="entry name" value="P-loop containing nucleotide triphosphate hydrolases"/>
    <property type="match status" value="1"/>
</dbReference>
<evidence type="ECO:0000256" key="3">
    <source>
        <dbReference type="SAM" id="MobiDB-lite"/>
    </source>
</evidence>
<dbReference type="PROSITE" id="PS50893">
    <property type="entry name" value="ABC_TRANSPORTER_2"/>
    <property type="match status" value="1"/>
</dbReference>
<protein>
    <submittedName>
        <fullName evidence="6">p-loop containing nucleoside triphosphate hydrolase protein</fullName>
    </submittedName>
</protein>
<dbReference type="PANTHER" id="PTHR43394">
    <property type="entry name" value="ATP-DEPENDENT PERMEASE MDL1, MITOCHONDRIAL"/>
    <property type="match status" value="1"/>
</dbReference>
<keyword evidence="2" id="KW-0067">ATP-binding</keyword>
<keyword evidence="6" id="KW-0378">Hydrolase</keyword>
<feature type="region of interest" description="Disordered" evidence="3">
    <location>
        <begin position="1"/>
        <end position="24"/>
    </location>
</feature>
<evidence type="ECO:0000256" key="4">
    <source>
        <dbReference type="SAM" id="Phobius"/>
    </source>
</evidence>
<dbReference type="InterPro" id="IPR039421">
    <property type="entry name" value="Type_1_exporter"/>
</dbReference>
<dbReference type="SUPFAM" id="SSF52540">
    <property type="entry name" value="P-loop containing nucleoside triphosphate hydrolases"/>
    <property type="match status" value="1"/>
</dbReference>
<evidence type="ECO:0000313" key="6">
    <source>
        <dbReference type="EMBL" id="KLO12514.1"/>
    </source>
</evidence>
<dbReference type="InterPro" id="IPR003593">
    <property type="entry name" value="AAA+_ATPase"/>
</dbReference>
<sequence>MGIPVNDKPSTDTQSENVSEKKPKDQFQTVKLGIWEAVLPVKTGWDLGYMTIPSTTELVDHLSVYLLLFRLCRDIFVLAPRQFLIFTLFEFMQSFEGSINLYLNSQILNAISSHLGGETVVVSVIMRSLASRILLSFMLSWLRKFCERDNQVLKDRVKFHFVEKSMHTALMLDPTTAEDPDVKSKMGSSYFQYDNEMWTSFEAIVRVATALLKSFSQLALAFALIRRHASAPLFFAIFVVQLLIGIFGYDQLWGKTHVVFCVNKTYESLAALHGFAFSGGYRVDRLSDGVAEFIEREFKKGRAEFGDSSTLDAYHEWYNRSSFVVGFVYAVINDFPMIYFALRILFRPKGITFASLAILQGASSSIQWTMYTLAHESKSLARQLTSVKNVYARCEIQNKMKDGVLPYPRPYDESSKETTGMELEFRNVSFKYPSTTKSVLEDVSFKIKPGQMVVIVGANGSGKSSTIKLFNRLYDPTEGEILVDGLPLAAYKVKDVRRAMAILRQNHGSYPLSLRLNVALGAPEREMPSDEEILEALKAGGADAFIEKLPKKSETVLNPVKLSTINFAGETVEEMNTMMKEREKVTDVSGGESQRLAAARVFMRLNSGGIRFLAADEPTSALDPEGELALFSRLRQERGGKTVVFITHRFGHLTKYADLILVMKDGRLVESGSHNELIEKDGEYKRLHDVQAQAFLPTEDS</sequence>
<dbReference type="Proteomes" id="UP000053477">
    <property type="component" value="Unassembled WGS sequence"/>
</dbReference>
<dbReference type="InParanoid" id="A0A0H2RKY6"/>
<accession>A0A0H2RKY6</accession>
<dbReference type="STRING" id="27342.A0A0H2RKY6"/>
<dbReference type="GO" id="GO:0005524">
    <property type="term" value="F:ATP binding"/>
    <property type="evidence" value="ECO:0007669"/>
    <property type="project" value="UniProtKB-KW"/>
</dbReference>
<keyword evidence="4" id="KW-0472">Membrane</keyword>
<dbReference type="InterPro" id="IPR003439">
    <property type="entry name" value="ABC_transporter-like_ATP-bd"/>
</dbReference>
<keyword evidence="4" id="KW-1133">Transmembrane helix</keyword>
<dbReference type="PANTHER" id="PTHR43394:SF1">
    <property type="entry name" value="ATP-BINDING CASSETTE SUB-FAMILY B MEMBER 10, MITOCHONDRIAL"/>
    <property type="match status" value="1"/>
</dbReference>
<dbReference type="Pfam" id="PF00005">
    <property type="entry name" value="ABC_tran"/>
    <property type="match status" value="1"/>
</dbReference>
<dbReference type="GO" id="GO:0015421">
    <property type="term" value="F:ABC-type oligopeptide transporter activity"/>
    <property type="evidence" value="ECO:0007669"/>
    <property type="project" value="TreeGrafter"/>
</dbReference>
<dbReference type="InterPro" id="IPR027417">
    <property type="entry name" value="P-loop_NTPase"/>
</dbReference>
<dbReference type="OrthoDB" id="6500128at2759"/>
<name>A0A0H2RKY6_9AGAM</name>
<keyword evidence="1" id="KW-0547">Nucleotide-binding</keyword>
<evidence type="ECO:0000256" key="2">
    <source>
        <dbReference type="ARBA" id="ARBA00022840"/>
    </source>
</evidence>
<dbReference type="AlphaFoldDB" id="A0A0H2RKY6"/>
<feature type="domain" description="ABC transporter" evidence="5">
    <location>
        <begin position="423"/>
        <end position="690"/>
    </location>
</feature>
<evidence type="ECO:0000259" key="5">
    <source>
        <dbReference type="PROSITE" id="PS50893"/>
    </source>
</evidence>
<dbReference type="GO" id="GO:0016887">
    <property type="term" value="F:ATP hydrolysis activity"/>
    <property type="evidence" value="ECO:0007669"/>
    <property type="project" value="InterPro"/>
</dbReference>
<feature type="transmembrane region" description="Helical" evidence="4">
    <location>
        <begin position="232"/>
        <end position="249"/>
    </location>
</feature>
<reference evidence="6 7" key="1">
    <citation type="submission" date="2015-04" db="EMBL/GenBank/DDBJ databases">
        <title>Complete genome sequence of Schizopora paradoxa KUC8140, a cosmopolitan wood degrader in East Asia.</title>
        <authorList>
            <consortium name="DOE Joint Genome Institute"/>
            <person name="Min B."/>
            <person name="Park H."/>
            <person name="Jang Y."/>
            <person name="Kim J.-J."/>
            <person name="Kim K.H."/>
            <person name="Pangilinan J."/>
            <person name="Lipzen A."/>
            <person name="Riley R."/>
            <person name="Grigoriev I.V."/>
            <person name="Spatafora J.W."/>
            <person name="Choi I.-G."/>
        </authorList>
    </citation>
    <scope>NUCLEOTIDE SEQUENCE [LARGE SCALE GENOMIC DNA]</scope>
    <source>
        <strain evidence="6 7">KUC8140</strain>
    </source>
</reference>
<dbReference type="SMART" id="SM00382">
    <property type="entry name" value="AAA"/>
    <property type="match status" value="1"/>
</dbReference>
<proteinExistence type="predicted"/>
<feature type="transmembrane region" description="Helical" evidence="4">
    <location>
        <begin position="323"/>
        <end position="342"/>
    </location>
</feature>
<evidence type="ECO:0000313" key="7">
    <source>
        <dbReference type="Proteomes" id="UP000053477"/>
    </source>
</evidence>
<keyword evidence="4" id="KW-0812">Transmembrane</keyword>
<dbReference type="EMBL" id="KQ085976">
    <property type="protein sequence ID" value="KLO12514.1"/>
    <property type="molecule type" value="Genomic_DNA"/>
</dbReference>